<keyword evidence="6" id="KW-1185">Reference proteome</keyword>
<dbReference type="GO" id="GO:0016020">
    <property type="term" value="C:membrane"/>
    <property type="evidence" value="ECO:0007669"/>
    <property type="project" value="UniProtKB-SubCell"/>
</dbReference>
<evidence type="ECO:0000259" key="4">
    <source>
        <dbReference type="PROSITE" id="PS50850"/>
    </source>
</evidence>
<keyword evidence="3" id="KW-0472">Membrane</keyword>
<dbReference type="InterPro" id="IPR020846">
    <property type="entry name" value="MFS_dom"/>
</dbReference>
<proteinExistence type="predicted"/>
<dbReference type="SUPFAM" id="SSF103473">
    <property type="entry name" value="MFS general substrate transporter"/>
    <property type="match status" value="1"/>
</dbReference>
<feature type="transmembrane region" description="Helical" evidence="3">
    <location>
        <begin position="337"/>
        <end position="356"/>
    </location>
</feature>
<evidence type="ECO:0000313" key="6">
    <source>
        <dbReference type="Proteomes" id="UP001222325"/>
    </source>
</evidence>
<sequence>MEPKQPAEAFSPSPPPSPPPALFTHDLGFLPIPKRLRYHPGKPFHFGLLLNLSLGFASTFTVANLYYCQPLLIDLAKAFEVSYSEVSQVPTLLQAGYAVGVVFISPLGDLIRRRQLLLLLLIISTALTVGLSVTKSFVVFEILSFFVALTSILTTIMQPLVADLAPPERRATALSVVISGLLLGVLVARVLAGVVGQFSSWRTAYYLGVGVQALALLLCYFVIPDCPANNAGTDLTYARILRTMAVYAVTEPALIQACLVNFATSAAFTSFWVTLTFLLGGPLYNYSTLDIGLFGLVGMLGVILGPFMGRLIDAFVLWYATLLAVLLLALFNAIQLAAGGLNVAAVLIVAFAVNLFRQLLQAALATTVLSISVEARGRLNAVNVLAIFLGQVMGTSVGSKIYLQHGWRACAALSVALSGFQLVILLARGPHCGRYTWVGWKGGTAWRRGTPADAESDLTTLAARASVVEPKVEGKHKEEMHAAKSPLENN</sequence>
<evidence type="ECO:0000313" key="5">
    <source>
        <dbReference type="EMBL" id="KAJ7103954.1"/>
    </source>
</evidence>
<dbReference type="InterPro" id="IPR011701">
    <property type="entry name" value="MFS"/>
</dbReference>
<protein>
    <submittedName>
        <fullName evidence="5">MFS general substrate transporter</fullName>
    </submittedName>
</protein>
<evidence type="ECO:0000256" key="1">
    <source>
        <dbReference type="ARBA" id="ARBA00004141"/>
    </source>
</evidence>
<feature type="transmembrane region" description="Helical" evidence="3">
    <location>
        <begin position="116"/>
        <end position="133"/>
    </location>
</feature>
<feature type="domain" description="Major facilitator superfamily (MFS) profile" evidence="4">
    <location>
        <begin position="47"/>
        <end position="431"/>
    </location>
</feature>
<reference evidence="5" key="1">
    <citation type="submission" date="2023-03" db="EMBL/GenBank/DDBJ databases">
        <title>Massive genome expansion in bonnet fungi (Mycena s.s.) driven by repeated elements and novel gene families across ecological guilds.</title>
        <authorList>
            <consortium name="Lawrence Berkeley National Laboratory"/>
            <person name="Harder C.B."/>
            <person name="Miyauchi S."/>
            <person name="Viragh M."/>
            <person name="Kuo A."/>
            <person name="Thoen E."/>
            <person name="Andreopoulos B."/>
            <person name="Lu D."/>
            <person name="Skrede I."/>
            <person name="Drula E."/>
            <person name="Henrissat B."/>
            <person name="Morin E."/>
            <person name="Kohler A."/>
            <person name="Barry K."/>
            <person name="LaButti K."/>
            <person name="Morin E."/>
            <person name="Salamov A."/>
            <person name="Lipzen A."/>
            <person name="Mereny Z."/>
            <person name="Hegedus B."/>
            <person name="Baldrian P."/>
            <person name="Stursova M."/>
            <person name="Weitz H."/>
            <person name="Taylor A."/>
            <person name="Grigoriev I.V."/>
            <person name="Nagy L.G."/>
            <person name="Martin F."/>
            <person name="Kauserud H."/>
        </authorList>
    </citation>
    <scope>NUCLEOTIDE SEQUENCE</scope>
    <source>
        <strain evidence="5">CBHHK173m</strain>
    </source>
</reference>
<evidence type="ECO:0000256" key="2">
    <source>
        <dbReference type="SAM" id="MobiDB-lite"/>
    </source>
</evidence>
<dbReference type="InterPro" id="IPR036259">
    <property type="entry name" value="MFS_trans_sf"/>
</dbReference>
<feature type="transmembrane region" description="Helical" evidence="3">
    <location>
        <begin position="204"/>
        <end position="223"/>
    </location>
</feature>
<dbReference type="CDD" id="cd17324">
    <property type="entry name" value="MFS_NepI_like"/>
    <property type="match status" value="1"/>
</dbReference>
<feature type="transmembrane region" description="Helical" evidence="3">
    <location>
        <begin position="44"/>
        <end position="67"/>
    </location>
</feature>
<accession>A0AAD6UIN4</accession>
<dbReference type="PANTHER" id="PTHR42910">
    <property type="entry name" value="TRANSPORTER SCO4007-RELATED"/>
    <property type="match status" value="1"/>
</dbReference>
<feature type="transmembrane region" description="Helical" evidence="3">
    <location>
        <begin position="139"/>
        <end position="161"/>
    </location>
</feature>
<feature type="compositionally biased region" description="Basic and acidic residues" evidence="2">
    <location>
        <begin position="470"/>
        <end position="482"/>
    </location>
</feature>
<evidence type="ECO:0000256" key="3">
    <source>
        <dbReference type="SAM" id="Phobius"/>
    </source>
</evidence>
<name>A0AAD6UIN4_9AGAR</name>
<feature type="transmembrane region" description="Helical" evidence="3">
    <location>
        <begin position="173"/>
        <end position="192"/>
    </location>
</feature>
<dbReference type="Proteomes" id="UP001222325">
    <property type="component" value="Unassembled WGS sequence"/>
</dbReference>
<feature type="transmembrane region" description="Helical" evidence="3">
    <location>
        <begin position="406"/>
        <end position="427"/>
    </location>
</feature>
<dbReference type="GO" id="GO:0022857">
    <property type="term" value="F:transmembrane transporter activity"/>
    <property type="evidence" value="ECO:0007669"/>
    <property type="project" value="InterPro"/>
</dbReference>
<gene>
    <name evidence="5" type="ORF">B0H15DRAFT_873293</name>
</gene>
<dbReference type="PROSITE" id="PS50850">
    <property type="entry name" value="MFS"/>
    <property type="match status" value="1"/>
</dbReference>
<dbReference type="AlphaFoldDB" id="A0AAD6UIN4"/>
<comment type="caution">
    <text evidence="5">The sequence shown here is derived from an EMBL/GenBank/DDBJ whole genome shotgun (WGS) entry which is preliminary data.</text>
</comment>
<feature type="transmembrane region" description="Helical" evidence="3">
    <location>
        <begin position="377"/>
        <end position="394"/>
    </location>
</feature>
<dbReference type="EMBL" id="JARJCN010000001">
    <property type="protein sequence ID" value="KAJ7103954.1"/>
    <property type="molecule type" value="Genomic_DNA"/>
</dbReference>
<feature type="transmembrane region" description="Helical" evidence="3">
    <location>
        <begin position="283"/>
        <end position="304"/>
    </location>
</feature>
<feature type="region of interest" description="Disordered" evidence="2">
    <location>
        <begin position="470"/>
        <end position="490"/>
    </location>
</feature>
<dbReference type="Gene3D" id="1.20.1250.20">
    <property type="entry name" value="MFS general substrate transporter like domains"/>
    <property type="match status" value="1"/>
</dbReference>
<organism evidence="5 6">
    <name type="scientific">Mycena belliarum</name>
    <dbReference type="NCBI Taxonomy" id="1033014"/>
    <lineage>
        <taxon>Eukaryota</taxon>
        <taxon>Fungi</taxon>
        <taxon>Dikarya</taxon>
        <taxon>Basidiomycota</taxon>
        <taxon>Agaricomycotina</taxon>
        <taxon>Agaricomycetes</taxon>
        <taxon>Agaricomycetidae</taxon>
        <taxon>Agaricales</taxon>
        <taxon>Marasmiineae</taxon>
        <taxon>Mycenaceae</taxon>
        <taxon>Mycena</taxon>
    </lineage>
</organism>
<feature type="transmembrane region" description="Helical" evidence="3">
    <location>
        <begin position="244"/>
        <end position="263"/>
    </location>
</feature>
<keyword evidence="3" id="KW-1133">Transmembrane helix</keyword>
<feature type="transmembrane region" description="Helical" evidence="3">
    <location>
        <begin position="311"/>
        <end position="331"/>
    </location>
</feature>
<dbReference type="PANTHER" id="PTHR42910:SF1">
    <property type="entry name" value="MAJOR FACILITATOR SUPERFAMILY (MFS) PROFILE DOMAIN-CONTAINING PROTEIN"/>
    <property type="match status" value="1"/>
</dbReference>
<comment type="subcellular location">
    <subcellularLocation>
        <location evidence="1">Membrane</location>
        <topology evidence="1">Multi-pass membrane protein</topology>
    </subcellularLocation>
</comment>
<dbReference type="Pfam" id="PF07690">
    <property type="entry name" value="MFS_1"/>
    <property type="match status" value="1"/>
</dbReference>
<feature type="transmembrane region" description="Helical" evidence="3">
    <location>
        <begin position="87"/>
        <end position="104"/>
    </location>
</feature>
<keyword evidence="3" id="KW-0812">Transmembrane</keyword>